<dbReference type="InterPro" id="IPR057305">
    <property type="entry name" value="Thioredox_PDIA6_C"/>
</dbReference>
<evidence type="ECO:0000313" key="11">
    <source>
        <dbReference type="Proteomes" id="UP000799302"/>
    </source>
</evidence>
<feature type="region of interest" description="Disordered" evidence="7">
    <location>
        <begin position="414"/>
        <end position="461"/>
    </location>
</feature>
<dbReference type="GO" id="GO:0005788">
    <property type="term" value="C:endoplasmic reticulum lumen"/>
    <property type="evidence" value="ECO:0007669"/>
    <property type="project" value="UniProtKB-SubCell"/>
</dbReference>
<dbReference type="SUPFAM" id="SSF52833">
    <property type="entry name" value="Thioredoxin-like"/>
    <property type="match status" value="2"/>
</dbReference>
<keyword evidence="11" id="KW-1185">Reference proteome</keyword>
<evidence type="ECO:0000313" key="10">
    <source>
        <dbReference type="EMBL" id="KAF2675183.1"/>
    </source>
</evidence>
<dbReference type="InterPro" id="IPR013766">
    <property type="entry name" value="Thioredoxin_domain"/>
</dbReference>
<feature type="compositionally biased region" description="Basic and acidic residues" evidence="7">
    <location>
        <begin position="425"/>
        <end position="461"/>
    </location>
</feature>
<dbReference type="Gene3D" id="3.40.30.10">
    <property type="entry name" value="Glutaredoxin"/>
    <property type="match status" value="2"/>
</dbReference>
<dbReference type="PRINTS" id="PR00421">
    <property type="entry name" value="THIOREDOXIN"/>
</dbReference>
<comment type="subcellular location">
    <subcellularLocation>
        <location evidence="2">Endoplasmic reticulum lumen</location>
    </subcellularLocation>
</comment>
<organism evidence="10 11">
    <name type="scientific">Microthyrium microscopicum</name>
    <dbReference type="NCBI Taxonomy" id="703497"/>
    <lineage>
        <taxon>Eukaryota</taxon>
        <taxon>Fungi</taxon>
        <taxon>Dikarya</taxon>
        <taxon>Ascomycota</taxon>
        <taxon>Pezizomycotina</taxon>
        <taxon>Dothideomycetes</taxon>
        <taxon>Dothideomycetes incertae sedis</taxon>
        <taxon>Microthyriales</taxon>
        <taxon>Microthyriaceae</taxon>
        <taxon>Microthyrium</taxon>
    </lineage>
</organism>
<dbReference type="AlphaFoldDB" id="A0A6A6UUN5"/>
<dbReference type="Pfam" id="PF00085">
    <property type="entry name" value="Thioredoxin"/>
    <property type="match status" value="1"/>
</dbReference>
<dbReference type="PROSITE" id="PS51352">
    <property type="entry name" value="THIOREDOXIN_2"/>
    <property type="match status" value="1"/>
</dbReference>
<sequence length="461" mass="50419">MWSTIAITASAAGLLLAIPASAEGLYSKNSPVVQVTAQNYGRLIAKSNHTSIVEFYAPWCGHCKNLKPAYEKAAKKLQGLAKVASVNCDDDANKPFCGEMGVKGFPTLKIIRPSKKSGKPTVEEYQGARSAKAIVDAVVEKIPNHVKRVTDKSIDSWLAQDNETAKAILFTEKGTTSALLRALAIDYLGSINFGQVRNKESAAVETFGISKYPSFVLLPGGEKDAVVYDGELKKEGMAEFLKQVAQPNPDPAPAASKKDKAKASMKTSAAKDKSEKDTPPSEGKPLIPAINDEATLRERCLLPTSKICALVLLPNINPSKESIPDGFIESLRSLAEVYDKHAKRRSAFAFYLVEPSLELVKTLRKELGLGNEKQMELVAVNAKKLWFKKYTASDFKQTSVETWVDAIRMNEGKKEALPESLVAQETRKADDTEEKAQEKPSNDKKSGDEKESQSKDEHDEL</sequence>
<dbReference type="EMBL" id="MU004230">
    <property type="protein sequence ID" value="KAF2675183.1"/>
    <property type="molecule type" value="Genomic_DNA"/>
</dbReference>
<keyword evidence="4" id="KW-1015">Disulfide bond</keyword>
<dbReference type="EC" id="5.3.4.1" evidence="3"/>
<dbReference type="InterPro" id="IPR036249">
    <property type="entry name" value="Thioredoxin-like_sf"/>
</dbReference>
<evidence type="ECO:0000256" key="7">
    <source>
        <dbReference type="SAM" id="MobiDB-lite"/>
    </source>
</evidence>
<dbReference type="GO" id="GO:0034976">
    <property type="term" value="P:response to endoplasmic reticulum stress"/>
    <property type="evidence" value="ECO:0007669"/>
    <property type="project" value="TreeGrafter"/>
</dbReference>
<evidence type="ECO:0000256" key="3">
    <source>
        <dbReference type="ARBA" id="ARBA00012723"/>
    </source>
</evidence>
<feature type="signal peptide" evidence="8">
    <location>
        <begin position="1"/>
        <end position="22"/>
    </location>
</feature>
<protein>
    <recommendedName>
        <fullName evidence="3">protein disulfide-isomerase</fullName>
        <ecNumber evidence="3">5.3.4.1</ecNumber>
    </recommendedName>
</protein>
<proteinExistence type="predicted"/>
<dbReference type="Pfam" id="PF24541">
    <property type="entry name" value="Thioredox_PDIA6_C"/>
    <property type="match status" value="1"/>
</dbReference>
<dbReference type="GO" id="GO:0015035">
    <property type="term" value="F:protein-disulfide reductase activity"/>
    <property type="evidence" value="ECO:0007669"/>
    <property type="project" value="TreeGrafter"/>
</dbReference>
<feature type="domain" description="Thioredoxin" evidence="9">
    <location>
        <begin position="14"/>
        <end position="144"/>
    </location>
</feature>
<evidence type="ECO:0000256" key="1">
    <source>
        <dbReference type="ARBA" id="ARBA00001182"/>
    </source>
</evidence>
<comment type="catalytic activity">
    <reaction evidence="1">
        <text>Catalyzes the rearrangement of -S-S- bonds in proteins.</text>
        <dbReference type="EC" id="5.3.4.1"/>
    </reaction>
</comment>
<dbReference type="Proteomes" id="UP000799302">
    <property type="component" value="Unassembled WGS sequence"/>
</dbReference>
<feature type="compositionally biased region" description="Basic and acidic residues" evidence="7">
    <location>
        <begin position="269"/>
        <end position="279"/>
    </location>
</feature>
<keyword evidence="8" id="KW-0732">Signal</keyword>
<dbReference type="GO" id="GO:0003756">
    <property type="term" value="F:protein disulfide isomerase activity"/>
    <property type="evidence" value="ECO:0007669"/>
    <property type="project" value="UniProtKB-EC"/>
</dbReference>
<evidence type="ECO:0000256" key="6">
    <source>
        <dbReference type="ARBA" id="ARBA00023284"/>
    </source>
</evidence>
<dbReference type="PANTHER" id="PTHR45815:SF3">
    <property type="entry name" value="PROTEIN DISULFIDE-ISOMERASE A6"/>
    <property type="match status" value="1"/>
</dbReference>
<evidence type="ECO:0000256" key="2">
    <source>
        <dbReference type="ARBA" id="ARBA00004319"/>
    </source>
</evidence>
<name>A0A6A6UUN5_9PEZI</name>
<dbReference type="PROSITE" id="PS00194">
    <property type="entry name" value="THIOREDOXIN_1"/>
    <property type="match status" value="1"/>
</dbReference>
<keyword evidence="6" id="KW-0676">Redox-active center</keyword>
<dbReference type="InterPro" id="IPR017937">
    <property type="entry name" value="Thioredoxin_CS"/>
</dbReference>
<evidence type="ECO:0000259" key="9">
    <source>
        <dbReference type="PROSITE" id="PS51352"/>
    </source>
</evidence>
<reference evidence="10" key="1">
    <citation type="journal article" date="2020" name="Stud. Mycol.">
        <title>101 Dothideomycetes genomes: a test case for predicting lifestyles and emergence of pathogens.</title>
        <authorList>
            <person name="Haridas S."/>
            <person name="Albert R."/>
            <person name="Binder M."/>
            <person name="Bloem J."/>
            <person name="Labutti K."/>
            <person name="Salamov A."/>
            <person name="Andreopoulos B."/>
            <person name="Baker S."/>
            <person name="Barry K."/>
            <person name="Bills G."/>
            <person name="Bluhm B."/>
            <person name="Cannon C."/>
            <person name="Castanera R."/>
            <person name="Culley D."/>
            <person name="Daum C."/>
            <person name="Ezra D."/>
            <person name="Gonzalez J."/>
            <person name="Henrissat B."/>
            <person name="Kuo A."/>
            <person name="Liang C."/>
            <person name="Lipzen A."/>
            <person name="Lutzoni F."/>
            <person name="Magnuson J."/>
            <person name="Mondo S."/>
            <person name="Nolan M."/>
            <person name="Ohm R."/>
            <person name="Pangilinan J."/>
            <person name="Park H.-J."/>
            <person name="Ramirez L."/>
            <person name="Alfaro M."/>
            <person name="Sun H."/>
            <person name="Tritt A."/>
            <person name="Yoshinaga Y."/>
            <person name="Zwiers L.-H."/>
            <person name="Turgeon B."/>
            <person name="Goodwin S."/>
            <person name="Spatafora J."/>
            <person name="Crous P."/>
            <person name="Grigoriev I."/>
        </authorList>
    </citation>
    <scope>NUCLEOTIDE SEQUENCE</scope>
    <source>
        <strain evidence="10">CBS 115976</strain>
    </source>
</reference>
<gene>
    <name evidence="10" type="ORF">BT63DRAFT_450166</name>
</gene>
<evidence type="ECO:0000256" key="5">
    <source>
        <dbReference type="ARBA" id="ARBA00023235"/>
    </source>
</evidence>
<keyword evidence="5" id="KW-0413">Isomerase</keyword>
<feature type="chain" id="PRO_5025431140" description="protein disulfide-isomerase" evidence="8">
    <location>
        <begin position="23"/>
        <end position="461"/>
    </location>
</feature>
<dbReference type="OrthoDB" id="10264505at2759"/>
<accession>A0A6A6UUN5</accession>
<dbReference type="PANTHER" id="PTHR45815">
    <property type="entry name" value="PROTEIN DISULFIDE-ISOMERASE A6"/>
    <property type="match status" value="1"/>
</dbReference>
<feature type="region of interest" description="Disordered" evidence="7">
    <location>
        <begin position="244"/>
        <end position="287"/>
    </location>
</feature>
<dbReference type="CDD" id="cd03002">
    <property type="entry name" value="PDI_a_MPD1_like"/>
    <property type="match status" value="1"/>
</dbReference>
<evidence type="ECO:0000256" key="4">
    <source>
        <dbReference type="ARBA" id="ARBA00023157"/>
    </source>
</evidence>
<evidence type="ECO:0000256" key="8">
    <source>
        <dbReference type="SAM" id="SignalP"/>
    </source>
</evidence>